<proteinExistence type="predicted"/>
<name>A0AAE1Z5I8_9LAMI</name>
<reference evidence="1" key="1">
    <citation type="submission" date="2020-06" db="EMBL/GenBank/DDBJ databases">
        <authorList>
            <person name="Li T."/>
            <person name="Hu X."/>
            <person name="Zhang T."/>
            <person name="Song X."/>
            <person name="Zhang H."/>
            <person name="Dai N."/>
            <person name="Sheng W."/>
            <person name="Hou X."/>
            <person name="Wei L."/>
        </authorList>
    </citation>
    <scope>NUCLEOTIDE SEQUENCE</scope>
    <source>
        <strain evidence="1">3651</strain>
        <tissue evidence="1">Leaf</tissue>
    </source>
</reference>
<protein>
    <submittedName>
        <fullName evidence="1">Uncharacterized protein</fullName>
    </submittedName>
</protein>
<keyword evidence="2" id="KW-1185">Reference proteome</keyword>
<reference evidence="1" key="2">
    <citation type="journal article" date="2024" name="Plant">
        <title>Genomic evolution and insights into agronomic trait innovations of Sesamum species.</title>
        <authorList>
            <person name="Miao H."/>
            <person name="Wang L."/>
            <person name="Qu L."/>
            <person name="Liu H."/>
            <person name="Sun Y."/>
            <person name="Le M."/>
            <person name="Wang Q."/>
            <person name="Wei S."/>
            <person name="Zheng Y."/>
            <person name="Lin W."/>
            <person name="Duan Y."/>
            <person name="Cao H."/>
            <person name="Xiong S."/>
            <person name="Wang X."/>
            <person name="Wei L."/>
            <person name="Li C."/>
            <person name="Ma Q."/>
            <person name="Ju M."/>
            <person name="Zhao R."/>
            <person name="Li G."/>
            <person name="Mu C."/>
            <person name="Tian Q."/>
            <person name="Mei H."/>
            <person name="Zhang T."/>
            <person name="Gao T."/>
            <person name="Zhang H."/>
        </authorList>
    </citation>
    <scope>NUCLEOTIDE SEQUENCE</scope>
    <source>
        <strain evidence="1">3651</strain>
    </source>
</reference>
<sequence length="150" mass="15888">MPNDEPPLDDIESSNGSAVVGCPSSEEENALNRLLSEFNLSEFLALANRVIDEAPAVNGCTPFLVPHFHSFPADYGSYSACTSYSTNANDRTMNAYLLHTPSVAASFPVPLLSLPPSSMASSIFPVSAAAANPSAAIHCYYFGRLPTRSG</sequence>
<accession>A0AAE1Z5I8</accession>
<dbReference type="Proteomes" id="UP001293254">
    <property type="component" value="Unassembled WGS sequence"/>
</dbReference>
<evidence type="ECO:0000313" key="2">
    <source>
        <dbReference type="Proteomes" id="UP001293254"/>
    </source>
</evidence>
<dbReference type="AlphaFoldDB" id="A0AAE1Z5I8"/>
<gene>
    <name evidence="1" type="ORF">Salat_0521300</name>
</gene>
<dbReference type="EMBL" id="JACGWO010000001">
    <property type="protein sequence ID" value="KAK4441863.1"/>
    <property type="molecule type" value="Genomic_DNA"/>
</dbReference>
<organism evidence="1 2">
    <name type="scientific">Sesamum alatum</name>
    <dbReference type="NCBI Taxonomy" id="300844"/>
    <lineage>
        <taxon>Eukaryota</taxon>
        <taxon>Viridiplantae</taxon>
        <taxon>Streptophyta</taxon>
        <taxon>Embryophyta</taxon>
        <taxon>Tracheophyta</taxon>
        <taxon>Spermatophyta</taxon>
        <taxon>Magnoliopsida</taxon>
        <taxon>eudicotyledons</taxon>
        <taxon>Gunneridae</taxon>
        <taxon>Pentapetalae</taxon>
        <taxon>asterids</taxon>
        <taxon>lamiids</taxon>
        <taxon>Lamiales</taxon>
        <taxon>Pedaliaceae</taxon>
        <taxon>Sesamum</taxon>
    </lineage>
</organism>
<comment type="caution">
    <text evidence="1">The sequence shown here is derived from an EMBL/GenBank/DDBJ whole genome shotgun (WGS) entry which is preliminary data.</text>
</comment>
<evidence type="ECO:0000313" key="1">
    <source>
        <dbReference type="EMBL" id="KAK4441863.1"/>
    </source>
</evidence>